<dbReference type="InterPro" id="IPR043143">
    <property type="entry name" value="Mal/L-sulf/L-lact_DH-like_NADP"/>
</dbReference>
<dbReference type="PANTHER" id="PTHR11091">
    <property type="entry name" value="OXIDOREDUCTASE-RELATED"/>
    <property type="match status" value="1"/>
</dbReference>
<dbReference type="RefSeq" id="XP_030758457.1">
    <property type="nucleotide sequence ID" value="XM_030902597.1"/>
</dbReference>
<gene>
    <name evidence="4" type="primary">LOC115884109</name>
</gene>
<evidence type="ECO:0000256" key="2">
    <source>
        <dbReference type="ARBA" id="ARBA00023002"/>
    </source>
</evidence>
<reference evidence="4" key="1">
    <citation type="submission" date="2025-08" db="UniProtKB">
        <authorList>
            <consortium name="RefSeq"/>
        </authorList>
    </citation>
    <scope>IDENTIFICATION</scope>
    <source>
        <tissue evidence="4">Gonads</tissue>
    </source>
</reference>
<evidence type="ECO:0000313" key="3">
    <source>
        <dbReference type="Proteomes" id="UP000504635"/>
    </source>
</evidence>
<dbReference type="GO" id="GO:0016491">
    <property type="term" value="F:oxidoreductase activity"/>
    <property type="evidence" value="ECO:0007669"/>
    <property type="project" value="UniProtKB-KW"/>
</dbReference>
<comment type="similarity">
    <text evidence="1">Belongs to the LDH2/MDH2 oxidoreductase family.</text>
</comment>
<dbReference type="Proteomes" id="UP000504635">
    <property type="component" value="Unplaced"/>
</dbReference>
<dbReference type="Pfam" id="PF02615">
    <property type="entry name" value="Ldh_2"/>
    <property type="match status" value="1"/>
</dbReference>
<dbReference type="InterPro" id="IPR036111">
    <property type="entry name" value="Mal/L-sulfo/L-lacto_DH-like_sf"/>
</dbReference>
<keyword evidence="3" id="KW-1185">Reference proteome</keyword>
<evidence type="ECO:0000256" key="1">
    <source>
        <dbReference type="ARBA" id="ARBA00006056"/>
    </source>
</evidence>
<dbReference type="SUPFAM" id="SSF89733">
    <property type="entry name" value="L-sulfolactate dehydrogenase-like"/>
    <property type="match status" value="1"/>
</dbReference>
<keyword evidence="2" id="KW-0560">Oxidoreductase</keyword>
<dbReference type="KEGG" id="soy:115884109"/>
<organism evidence="3 4">
    <name type="scientific">Sitophilus oryzae</name>
    <name type="common">Rice weevil</name>
    <name type="synonym">Curculio oryzae</name>
    <dbReference type="NCBI Taxonomy" id="7048"/>
    <lineage>
        <taxon>Eukaryota</taxon>
        <taxon>Metazoa</taxon>
        <taxon>Ecdysozoa</taxon>
        <taxon>Arthropoda</taxon>
        <taxon>Hexapoda</taxon>
        <taxon>Insecta</taxon>
        <taxon>Pterygota</taxon>
        <taxon>Neoptera</taxon>
        <taxon>Endopterygota</taxon>
        <taxon>Coleoptera</taxon>
        <taxon>Polyphaga</taxon>
        <taxon>Cucujiformia</taxon>
        <taxon>Curculionidae</taxon>
        <taxon>Dryophthorinae</taxon>
        <taxon>Sitophilus</taxon>
    </lineage>
</organism>
<accession>A0A6J2Y442</accession>
<dbReference type="InterPro" id="IPR043144">
    <property type="entry name" value="Mal/L-sulf/L-lact_DH-like_ah"/>
</dbReference>
<dbReference type="InParanoid" id="A0A6J2Y442"/>
<dbReference type="InterPro" id="IPR003767">
    <property type="entry name" value="Malate/L-lactate_DH-like"/>
</dbReference>
<sequence>MSEVVLVTPLNEVNRFIVDCLKAVGTKEEYAKIFAENLVTADYRGHYSHGLNRLEMYISVILNKSCNPNAEPAVERETVATALVNGNNGLGSVVGKFCMDLAIRKAKDVGISMVTAYGSNHFGIAGIYSLQAMKQNCVGICFTNTSPVMLPTRGRQSALGTNPLSFGAGNAHDQVVLDMATTTVAVGKLEIKKRKGESIPKGWACDNDGNVTSDPSVGMKSGKLLPLGGEEENGGYKGYGLSLLVDVMSGIFSGSNYGTNVPMFGGVETSNLGQTFIAINPEVFAPGFQDRLSDLLGLVRNTEPKDKTKPVLVPGDPERIHMAQVDSQGGLRYIQDQRISCAKLAEKLKIQPMKSFELK</sequence>
<dbReference type="Gene3D" id="1.10.1530.10">
    <property type="match status" value="1"/>
</dbReference>
<dbReference type="OrthoDB" id="7881616at2759"/>
<dbReference type="AlphaFoldDB" id="A0A6J2Y442"/>
<dbReference type="PANTHER" id="PTHR11091:SF0">
    <property type="entry name" value="MALATE DEHYDROGENASE"/>
    <property type="match status" value="1"/>
</dbReference>
<evidence type="ECO:0000313" key="4">
    <source>
        <dbReference type="RefSeq" id="XP_030758457.1"/>
    </source>
</evidence>
<dbReference type="Gene3D" id="3.30.1370.60">
    <property type="entry name" value="Hypothetical oxidoreductase yiak, domain 2"/>
    <property type="match status" value="1"/>
</dbReference>
<protein>
    <submittedName>
        <fullName evidence="4">Uncharacterized protein LOC115884109 isoform X1</fullName>
    </submittedName>
</protein>
<proteinExistence type="inferred from homology"/>
<dbReference type="GeneID" id="115884109"/>
<name>A0A6J2Y442_SITOR</name>